<dbReference type="Proteomes" id="UP000184440">
    <property type="component" value="Unassembled WGS sequence"/>
</dbReference>
<feature type="chain" id="PRO_5013201206" description="Secreted protein" evidence="1">
    <location>
        <begin position="30"/>
        <end position="70"/>
    </location>
</feature>
<feature type="signal peptide" evidence="1">
    <location>
        <begin position="1"/>
        <end position="29"/>
    </location>
</feature>
<evidence type="ECO:0008006" key="4">
    <source>
        <dbReference type="Google" id="ProtNLM"/>
    </source>
</evidence>
<protein>
    <recommendedName>
        <fullName evidence="4">Secreted protein</fullName>
    </recommendedName>
</protein>
<dbReference type="EMBL" id="FRCS01000010">
    <property type="protein sequence ID" value="SHN44361.1"/>
    <property type="molecule type" value="Genomic_DNA"/>
</dbReference>
<accession>A0A1M7RDV6</accession>
<keyword evidence="1" id="KW-0732">Signal</keyword>
<reference evidence="2 3" key="1">
    <citation type="submission" date="2016-11" db="EMBL/GenBank/DDBJ databases">
        <authorList>
            <person name="Jaros S."/>
            <person name="Januszkiewicz K."/>
            <person name="Wedrychowicz H."/>
        </authorList>
    </citation>
    <scope>NUCLEOTIDE SEQUENCE [LARGE SCALE GENOMIC DNA]</scope>
    <source>
        <strain evidence="2 3">DSM 46144</strain>
    </source>
</reference>
<evidence type="ECO:0000313" key="2">
    <source>
        <dbReference type="EMBL" id="SHN44361.1"/>
    </source>
</evidence>
<dbReference type="RefSeq" id="WP_143175474.1">
    <property type="nucleotide sequence ID" value="NZ_FRCS01000010.1"/>
</dbReference>
<evidence type="ECO:0000256" key="1">
    <source>
        <dbReference type="SAM" id="SignalP"/>
    </source>
</evidence>
<evidence type="ECO:0000313" key="3">
    <source>
        <dbReference type="Proteomes" id="UP000184440"/>
    </source>
</evidence>
<gene>
    <name evidence="2" type="ORF">SAMN05443668_110178</name>
</gene>
<dbReference type="AlphaFoldDB" id="A0A1M7RDV6"/>
<keyword evidence="3" id="KW-1185">Reference proteome</keyword>
<name>A0A1M7RDV6_9ACTN</name>
<organism evidence="2 3">
    <name type="scientific">Cryptosporangium aurantiacum</name>
    <dbReference type="NCBI Taxonomy" id="134849"/>
    <lineage>
        <taxon>Bacteria</taxon>
        <taxon>Bacillati</taxon>
        <taxon>Actinomycetota</taxon>
        <taxon>Actinomycetes</taxon>
        <taxon>Cryptosporangiales</taxon>
        <taxon>Cryptosporangiaceae</taxon>
        <taxon>Cryptosporangium</taxon>
    </lineage>
</organism>
<sequence length="70" mass="6880">MRSQHLAGFSAIGLFSALTVAGFVGTAGAGQVDAVAGESSKCVGIICDAIVPLKSDDTKITAAAAGKAER</sequence>
<proteinExistence type="predicted"/>
<dbReference type="STRING" id="134849.SAMN05443668_110178"/>